<protein>
    <submittedName>
        <fullName evidence="1">Rna-directed dna polymerase from mobile element jockey-like</fullName>
    </submittedName>
</protein>
<sequence>MQDTIHKKGRKDDPGNYRPVSLTLVPGKVIEQIILSAIMQRIFINNLDEGIECTLSKFADDTKLGGSVDLLEGRKALQRDLDRLDGWAETNGMRFNKAKCQVLHLGVATTPEGCAAIQTDLNRLEKWADRSLVKFNKGKCKVLHQYSRHRQKVGADMLERNFAERDLGVQDTKLNMSQESAFKADGILGCIWRGVAERLRKVILSLS</sequence>
<dbReference type="OrthoDB" id="419189at2759"/>
<evidence type="ECO:0000313" key="1">
    <source>
        <dbReference type="EMBL" id="PKU37822.1"/>
    </source>
</evidence>
<keyword evidence="2" id="KW-1185">Reference proteome</keyword>
<keyword evidence="1" id="KW-0808">Transferase</keyword>
<proteinExistence type="predicted"/>
<reference evidence="2" key="1">
    <citation type="submission" date="2017-11" db="EMBL/GenBank/DDBJ databases">
        <authorList>
            <person name="Lima N.C."/>
            <person name="Parody-Merino A.M."/>
            <person name="Battley P.F."/>
            <person name="Fidler A.E."/>
            <person name="Prosdocimi F."/>
        </authorList>
    </citation>
    <scope>NUCLEOTIDE SEQUENCE [LARGE SCALE GENOMIC DNA]</scope>
</reference>
<keyword evidence="1" id="KW-0695">RNA-directed DNA polymerase</keyword>
<name>A0A2I0TVL8_LIMLA</name>
<organism evidence="1 2">
    <name type="scientific">Limosa lapponica baueri</name>
    <dbReference type="NCBI Taxonomy" id="1758121"/>
    <lineage>
        <taxon>Eukaryota</taxon>
        <taxon>Metazoa</taxon>
        <taxon>Chordata</taxon>
        <taxon>Craniata</taxon>
        <taxon>Vertebrata</taxon>
        <taxon>Euteleostomi</taxon>
        <taxon>Archelosauria</taxon>
        <taxon>Archosauria</taxon>
        <taxon>Dinosauria</taxon>
        <taxon>Saurischia</taxon>
        <taxon>Theropoda</taxon>
        <taxon>Coelurosauria</taxon>
        <taxon>Aves</taxon>
        <taxon>Neognathae</taxon>
        <taxon>Neoaves</taxon>
        <taxon>Charadriiformes</taxon>
        <taxon>Scolopacidae</taxon>
        <taxon>Limosa</taxon>
    </lineage>
</organism>
<accession>A0A2I0TVL8</accession>
<reference evidence="2" key="2">
    <citation type="submission" date="2017-12" db="EMBL/GenBank/DDBJ databases">
        <title>Genome sequence of the Bar-tailed Godwit (Limosa lapponica baueri).</title>
        <authorList>
            <person name="Lima N.C.B."/>
            <person name="Parody-Merino A.M."/>
            <person name="Battley P.F."/>
            <person name="Fidler A.E."/>
            <person name="Prosdocimi F."/>
        </authorList>
    </citation>
    <scope>NUCLEOTIDE SEQUENCE [LARGE SCALE GENOMIC DNA]</scope>
</reference>
<dbReference type="PANTHER" id="PTHR33332">
    <property type="entry name" value="REVERSE TRANSCRIPTASE DOMAIN-CONTAINING PROTEIN"/>
    <property type="match status" value="1"/>
</dbReference>
<dbReference type="Proteomes" id="UP000233556">
    <property type="component" value="Unassembled WGS sequence"/>
</dbReference>
<dbReference type="GO" id="GO:0003964">
    <property type="term" value="F:RNA-directed DNA polymerase activity"/>
    <property type="evidence" value="ECO:0007669"/>
    <property type="project" value="UniProtKB-KW"/>
</dbReference>
<evidence type="ECO:0000313" key="2">
    <source>
        <dbReference type="Proteomes" id="UP000233556"/>
    </source>
</evidence>
<keyword evidence="1" id="KW-0548">Nucleotidyltransferase</keyword>
<dbReference type="EMBL" id="KZ506964">
    <property type="protein sequence ID" value="PKU37822.1"/>
    <property type="molecule type" value="Genomic_DNA"/>
</dbReference>
<dbReference type="AlphaFoldDB" id="A0A2I0TVL8"/>
<gene>
    <name evidence="1" type="ORF">llap_11876</name>
</gene>